<evidence type="ECO:0000313" key="3">
    <source>
        <dbReference type="EMBL" id="KAJ7359814.1"/>
    </source>
</evidence>
<sequence length="268" mass="29635">MSAAVLQWAICVCSVTVSVSLRNARTTLSVSNQARWCTGYIWNDGQGLGSSSVDSRNRAAPGIIPSWFSTLVEYSHQLSCFSPWTAGIPWGQGLPLRHVPRPMWGYDTVGWCSTARQTAVDGSWEVQGHEERRKGHEADKGERLKEVEDAAKAVDTRSTPALRAGGDGPGPAAGTMGEEGPQCEDGHLLGPRVERVRGGQIHRWVHGVVSQERSCAWRSVVKRKESWLARQDRRTWAGFQKFVVGRYNGESNAHNQLKTLYANYEPYG</sequence>
<proteinExistence type="predicted"/>
<keyword evidence="2" id="KW-0732">Signal</keyword>
<gene>
    <name evidence="3" type="ORF">DFH08DRAFT_801579</name>
</gene>
<dbReference type="Proteomes" id="UP001218218">
    <property type="component" value="Unassembled WGS sequence"/>
</dbReference>
<reference evidence="3" key="1">
    <citation type="submission" date="2023-03" db="EMBL/GenBank/DDBJ databases">
        <title>Massive genome expansion in bonnet fungi (Mycena s.s.) driven by repeated elements and novel gene families across ecological guilds.</title>
        <authorList>
            <consortium name="Lawrence Berkeley National Laboratory"/>
            <person name="Harder C.B."/>
            <person name="Miyauchi S."/>
            <person name="Viragh M."/>
            <person name="Kuo A."/>
            <person name="Thoen E."/>
            <person name="Andreopoulos B."/>
            <person name="Lu D."/>
            <person name="Skrede I."/>
            <person name="Drula E."/>
            <person name="Henrissat B."/>
            <person name="Morin E."/>
            <person name="Kohler A."/>
            <person name="Barry K."/>
            <person name="LaButti K."/>
            <person name="Morin E."/>
            <person name="Salamov A."/>
            <person name="Lipzen A."/>
            <person name="Mereny Z."/>
            <person name="Hegedus B."/>
            <person name="Baldrian P."/>
            <person name="Stursova M."/>
            <person name="Weitz H."/>
            <person name="Taylor A."/>
            <person name="Grigoriev I.V."/>
            <person name="Nagy L.G."/>
            <person name="Martin F."/>
            <person name="Kauserud H."/>
        </authorList>
    </citation>
    <scope>NUCLEOTIDE SEQUENCE</scope>
    <source>
        <strain evidence="3">CBHHK002</strain>
    </source>
</reference>
<name>A0AAD7AJC9_9AGAR</name>
<feature type="signal peptide" evidence="2">
    <location>
        <begin position="1"/>
        <end position="20"/>
    </location>
</feature>
<organism evidence="3 4">
    <name type="scientific">Mycena albidolilacea</name>
    <dbReference type="NCBI Taxonomy" id="1033008"/>
    <lineage>
        <taxon>Eukaryota</taxon>
        <taxon>Fungi</taxon>
        <taxon>Dikarya</taxon>
        <taxon>Basidiomycota</taxon>
        <taxon>Agaricomycotina</taxon>
        <taxon>Agaricomycetes</taxon>
        <taxon>Agaricomycetidae</taxon>
        <taxon>Agaricales</taxon>
        <taxon>Marasmiineae</taxon>
        <taxon>Mycenaceae</taxon>
        <taxon>Mycena</taxon>
    </lineage>
</organism>
<evidence type="ECO:0000313" key="4">
    <source>
        <dbReference type="Proteomes" id="UP001218218"/>
    </source>
</evidence>
<protein>
    <submittedName>
        <fullName evidence="3">Uncharacterized protein</fullName>
    </submittedName>
</protein>
<keyword evidence="4" id="KW-1185">Reference proteome</keyword>
<dbReference type="EMBL" id="JARIHO010000006">
    <property type="protein sequence ID" value="KAJ7359814.1"/>
    <property type="molecule type" value="Genomic_DNA"/>
</dbReference>
<accession>A0AAD7AJC9</accession>
<evidence type="ECO:0000256" key="2">
    <source>
        <dbReference type="SAM" id="SignalP"/>
    </source>
</evidence>
<comment type="caution">
    <text evidence="3">The sequence shown here is derived from an EMBL/GenBank/DDBJ whole genome shotgun (WGS) entry which is preliminary data.</text>
</comment>
<feature type="region of interest" description="Disordered" evidence="1">
    <location>
        <begin position="157"/>
        <end position="185"/>
    </location>
</feature>
<feature type="region of interest" description="Disordered" evidence="1">
    <location>
        <begin position="122"/>
        <end position="144"/>
    </location>
</feature>
<feature type="compositionally biased region" description="Basic and acidic residues" evidence="1">
    <location>
        <begin position="127"/>
        <end position="144"/>
    </location>
</feature>
<dbReference type="AlphaFoldDB" id="A0AAD7AJC9"/>
<feature type="chain" id="PRO_5042009945" evidence="2">
    <location>
        <begin position="21"/>
        <end position="268"/>
    </location>
</feature>
<evidence type="ECO:0000256" key="1">
    <source>
        <dbReference type="SAM" id="MobiDB-lite"/>
    </source>
</evidence>